<keyword evidence="3" id="KW-0175">Coiled coil</keyword>
<dbReference type="Gene3D" id="3.30.420.40">
    <property type="match status" value="3"/>
</dbReference>
<keyword evidence="2" id="KW-0067">ATP-binding</keyword>
<dbReference type="HOGENOM" id="CLU_1289381_0_0_1"/>
<evidence type="ECO:0000313" key="5">
    <source>
        <dbReference type="Proteomes" id="UP000054166"/>
    </source>
</evidence>
<keyword evidence="5" id="KW-1185">Reference proteome</keyword>
<dbReference type="Gene3D" id="3.90.640.10">
    <property type="entry name" value="Actin, Chain A, domain 4"/>
    <property type="match status" value="1"/>
</dbReference>
<dbReference type="InParanoid" id="A0A0C3EV28"/>
<reference evidence="5" key="2">
    <citation type="submission" date="2015-01" db="EMBL/GenBank/DDBJ databases">
        <title>Evolutionary Origins and Diversification of the Mycorrhizal Mutualists.</title>
        <authorList>
            <consortium name="DOE Joint Genome Institute"/>
            <consortium name="Mycorrhizal Genomics Consortium"/>
            <person name="Kohler A."/>
            <person name="Kuo A."/>
            <person name="Nagy L.G."/>
            <person name="Floudas D."/>
            <person name="Copeland A."/>
            <person name="Barry K.W."/>
            <person name="Cichocki N."/>
            <person name="Veneault-Fourrey C."/>
            <person name="LaButti K."/>
            <person name="Lindquist E.A."/>
            <person name="Lipzen A."/>
            <person name="Lundell T."/>
            <person name="Morin E."/>
            <person name="Murat C."/>
            <person name="Riley R."/>
            <person name="Ohm R."/>
            <person name="Sun H."/>
            <person name="Tunlid A."/>
            <person name="Henrissat B."/>
            <person name="Grigoriev I.V."/>
            <person name="Hibbett D.S."/>
            <person name="Martin F."/>
        </authorList>
    </citation>
    <scope>NUCLEOTIDE SEQUENCE [LARGE SCALE GENOMIC DNA]</scope>
    <source>
        <strain evidence="5">F 1598</strain>
    </source>
</reference>
<reference evidence="4 5" key="1">
    <citation type="submission" date="2014-04" db="EMBL/GenBank/DDBJ databases">
        <authorList>
            <consortium name="DOE Joint Genome Institute"/>
            <person name="Kuo A."/>
            <person name="Tarkka M."/>
            <person name="Buscot F."/>
            <person name="Kohler A."/>
            <person name="Nagy L.G."/>
            <person name="Floudas D."/>
            <person name="Copeland A."/>
            <person name="Barry K.W."/>
            <person name="Cichocki N."/>
            <person name="Veneault-Fourrey C."/>
            <person name="LaButti K."/>
            <person name="Lindquist E.A."/>
            <person name="Lipzen A."/>
            <person name="Lundell T."/>
            <person name="Morin E."/>
            <person name="Murat C."/>
            <person name="Sun H."/>
            <person name="Tunlid A."/>
            <person name="Henrissat B."/>
            <person name="Grigoriev I.V."/>
            <person name="Hibbett D.S."/>
            <person name="Martin F."/>
            <person name="Nordberg H.P."/>
            <person name="Cantor M.N."/>
            <person name="Hua S.X."/>
        </authorList>
    </citation>
    <scope>NUCLEOTIDE SEQUENCE [LARGE SCALE GENOMIC DNA]</scope>
    <source>
        <strain evidence="4 5">F 1598</strain>
    </source>
</reference>
<dbReference type="OrthoDB" id="2401965at2759"/>
<dbReference type="GO" id="GO:0140662">
    <property type="term" value="F:ATP-dependent protein folding chaperone"/>
    <property type="evidence" value="ECO:0007669"/>
    <property type="project" value="InterPro"/>
</dbReference>
<dbReference type="FunFam" id="3.90.640.10:FF:000003">
    <property type="entry name" value="Molecular chaperone DnaK"/>
    <property type="match status" value="1"/>
</dbReference>
<evidence type="ECO:0000256" key="1">
    <source>
        <dbReference type="ARBA" id="ARBA00022741"/>
    </source>
</evidence>
<evidence type="ECO:0000256" key="2">
    <source>
        <dbReference type="ARBA" id="ARBA00022840"/>
    </source>
</evidence>
<dbReference type="EMBL" id="KN833240">
    <property type="protein sequence ID" value="KIM71661.1"/>
    <property type="molecule type" value="Genomic_DNA"/>
</dbReference>
<dbReference type="Gene3D" id="3.30.30.30">
    <property type="match status" value="1"/>
</dbReference>
<name>A0A0C3EV28_PILCF</name>
<dbReference type="InterPro" id="IPR043129">
    <property type="entry name" value="ATPase_NBD"/>
</dbReference>
<evidence type="ECO:0000256" key="3">
    <source>
        <dbReference type="SAM" id="Coils"/>
    </source>
</evidence>
<dbReference type="STRING" id="765440.A0A0C3EV28"/>
<accession>A0A0C3EV28</accession>
<dbReference type="InterPro" id="IPR013126">
    <property type="entry name" value="Hsp_70_fam"/>
</dbReference>
<gene>
    <name evidence="4" type="ORF">PILCRDRAFT_16844</name>
</gene>
<dbReference type="GO" id="GO:0005524">
    <property type="term" value="F:ATP binding"/>
    <property type="evidence" value="ECO:0007669"/>
    <property type="project" value="UniProtKB-KW"/>
</dbReference>
<dbReference type="Proteomes" id="UP000054166">
    <property type="component" value="Unassembled WGS sequence"/>
</dbReference>
<dbReference type="Pfam" id="PF00012">
    <property type="entry name" value="HSP70"/>
    <property type="match status" value="1"/>
</dbReference>
<evidence type="ECO:0000313" key="4">
    <source>
        <dbReference type="EMBL" id="KIM71661.1"/>
    </source>
</evidence>
<organism evidence="4 5">
    <name type="scientific">Piloderma croceum (strain F 1598)</name>
    <dbReference type="NCBI Taxonomy" id="765440"/>
    <lineage>
        <taxon>Eukaryota</taxon>
        <taxon>Fungi</taxon>
        <taxon>Dikarya</taxon>
        <taxon>Basidiomycota</taxon>
        <taxon>Agaricomycotina</taxon>
        <taxon>Agaricomycetes</taxon>
        <taxon>Agaricomycetidae</taxon>
        <taxon>Atheliales</taxon>
        <taxon>Atheliaceae</taxon>
        <taxon>Piloderma</taxon>
    </lineage>
</organism>
<sequence>MSGSASNPLYSDKDLNPNGLKSDLGITADYRQWSRPSNNSTQSVSRVRIVTFVPEDISAIVLVKLKETAETYLDKKVTHAVVTVPACLQVLHIINKPTAAAIAYGLDKKGGEYQIIVYDLGRLGAFNGSLLSIDSGVFEKTGTDVTKNQRALRKLKREVEKAKRTLSSQQSTRIKIESSRTAMTSPTFSLVTFPTAPKAEITAKGNIIYSGGRS</sequence>
<keyword evidence="1" id="KW-0547">Nucleotide-binding</keyword>
<proteinExistence type="predicted"/>
<protein>
    <submittedName>
        <fullName evidence="4">Uncharacterized protein</fullName>
    </submittedName>
</protein>
<dbReference type="PANTHER" id="PTHR19375">
    <property type="entry name" value="HEAT SHOCK PROTEIN 70KDA"/>
    <property type="match status" value="1"/>
</dbReference>
<dbReference type="SUPFAM" id="SSF53067">
    <property type="entry name" value="Actin-like ATPase domain"/>
    <property type="match status" value="2"/>
</dbReference>
<feature type="coiled-coil region" evidence="3">
    <location>
        <begin position="145"/>
        <end position="172"/>
    </location>
</feature>
<dbReference type="AlphaFoldDB" id="A0A0C3EV28"/>